<evidence type="ECO:0000256" key="1">
    <source>
        <dbReference type="SAM" id="SignalP"/>
    </source>
</evidence>
<dbReference type="PANTHER" id="PTHR35580">
    <property type="entry name" value="CELL SURFACE GLYCOPROTEIN (S-LAYER PROTEIN)-LIKE PROTEIN"/>
    <property type="match status" value="1"/>
</dbReference>
<dbReference type="SUPFAM" id="SSF101898">
    <property type="entry name" value="NHL repeat"/>
    <property type="match status" value="2"/>
</dbReference>
<dbReference type="EMBL" id="RDSM01000003">
    <property type="protein sequence ID" value="RXH54577.1"/>
    <property type="molecule type" value="Genomic_DNA"/>
</dbReference>
<protein>
    <submittedName>
        <fullName evidence="3">Cell surface protein</fullName>
    </submittedName>
</protein>
<dbReference type="Pfam" id="PF25778">
    <property type="entry name" value="DUF7948"/>
    <property type="match status" value="1"/>
</dbReference>
<dbReference type="InterPro" id="IPR052918">
    <property type="entry name" value="Motility_Chemotaxis_Reg"/>
</dbReference>
<organism evidence="3 4">
    <name type="scientific">Granulicella sibirica</name>
    <dbReference type="NCBI Taxonomy" id="2479048"/>
    <lineage>
        <taxon>Bacteria</taxon>
        <taxon>Pseudomonadati</taxon>
        <taxon>Acidobacteriota</taxon>
        <taxon>Terriglobia</taxon>
        <taxon>Terriglobales</taxon>
        <taxon>Acidobacteriaceae</taxon>
        <taxon>Granulicella</taxon>
    </lineage>
</organism>
<feature type="chain" id="PRO_5020395641" evidence="1">
    <location>
        <begin position="24"/>
        <end position="864"/>
    </location>
</feature>
<dbReference type="InterPro" id="IPR057708">
    <property type="entry name" value="DUF7948"/>
</dbReference>
<feature type="domain" description="DUF7948" evidence="2">
    <location>
        <begin position="48"/>
        <end position="268"/>
    </location>
</feature>
<dbReference type="Proteomes" id="UP000289437">
    <property type="component" value="Unassembled WGS sequence"/>
</dbReference>
<evidence type="ECO:0000313" key="4">
    <source>
        <dbReference type="Proteomes" id="UP000289437"/>
    </source>
</evidence>
<dbReference type="Gene3D" id="2.120.10.30">
    <property type="entry name" value="TolB, C-terminal domain"/>
    <property type="match status" value="1"/>
</dbReference>
<dbReference type="InterPro" id="IPR011042">
    <property type="entry name" value="6-blade_b-propeller_TolB-like"/>
</dbReference>
<gene>
    <name evidence="3" type="ORF">GRAN_3681</name>
</gene>
<keyword evidence="1" id="KW-0732">Signal</keyword>
<name>A0A4Q0SV00_9BACT</name>
<keyword evidence="4" id="KW-1185">Reference proteome</keyword>
<evidence type="ECO:0000313" key="3">
    <source>
        <dbReference type="EMBL" id="RXH54577.1"/>
    </source>
</evidence>
<dbReference type="AlphaFoldDB" id="A0A4Q0SV00"/>
<proteinExistence type="predicted"/>
<comment type="caution">
    <text evidence="3">The sequence shown here is derived from an EMBL/GenBank/DDBJ whole genome shotgun (WGS) entry which is preliminary data.</text>
</comment>
<sequence length="864" mass="89768">MRCSLPSTLALTSVLMSPVLAVAADDPAVTTATRQRLIQVYGDLAMSFTANQGQADPRFAFTAEGSGYSVQLGRKGGELTFAGASNTEARGEHADGKTALQLSFPGANETSTISGLERLPGDSNYLVGSNPSQWHTSVPNYARVKYAGLYRGVDLVYYGNHRQLEFDFVVAPHVDVTTVRMEFKNLTDGEGPQGKGKQLSVNKQGDLVLGGETDTVLLHKPNLYQTAMVDGKEIREAVEGEFVVEGGEDVRFHAGPYDHARELVIDPTLIYSTYFGGNGQFDSPRVTGLAIDPSGDAYILGFTTAANFPITPGALKSTNGTGIFISKINRAGSALLYSTYFGTQFGGSLASLAVNSKGEAYVAGIASDFPTTSRAYQRTAVGEAAYIAKLNATGSGLIYGTYLGGSSPDGFSQAFQIVVDAQDNAYVLGLTGSFDFPTTAGAYEPHPPLTGPIGSPQQYLEVCFLTKLNPAGSGLVYSTFLGANNVIAQGLALDSLDNAYIYGSNLGAGRIQFPISPGAFSNTGDLYLEKLNSSGSKLVYYTLLGNYIPSGLAVDPFGNAYLAGIDTVKGAPQNVFVIKMNTTGTALDYVTLLGKTSGDKFAQLSQASTSMSIAVDAAGNAYVTGGTNDPQFPVTPDAAQTVFVAAPPAYSQDVFLTKLDPSGANLTYSTFLGAVGDSLADFVAIDGKGDVAIAGTVRGNYPLTSDPIQAAHNPNLALFVSEFNLGEPFCSFLSKVQLESAADKTPGFALESTFAVGTSTPIQAETRPLNLTIGATTMTIPAGGLVKNALGYSFSGTVNGVRLLLFLASAAPQPGAQTTCGTPAYKLTAVGSGGFFGSSASPIGVAVALGDDSGSAEVKATGLN</sequence>
<dbReference type="PANTHER" id="PTHR35580:SF1">
    <property type="entry name" value="PHYTASE-LIKE DOMAIN-CONTAINING PROTEIN"/>
    <property type="match status" value="1"/>
</dbReference>
<feature type="signal peptide" evidence="1">
    <location>
        <begin position="1"/>
        <end position="23"/>
    </location>
</feature>
<accession>A0A4Q0SV00</accession>
<reference evidence="3 4" key="1">
    <citation type="submission" date="2018-11" db="EMBL/GenBank/DDBJ databases">
        <authorList>
            <person name="Mardanov A.V."/>
            <person name="Ravin N.V."/>
            <person name="Dedysh S.N."/>
        </authorList>
    </citation>
    <scope>NUCLEOTIDE SEQUENCE [LARGE SCALE GENOMIC DNA]</scope>
    <source>
        <strain evidence="3 4">AF10</strain>
    </source>
</reference>
<evidence type="ECO:0000259" key="2">
    <source>
        <dbReference type="Pfam" id="PF25778"/>
    </source>
</evidence>
<reference evidence="4" key="2">
    <citation type="submission" date="2019-02" db="EMBL/GenBank/DDBJ databases">
        <title>Granulicella sibirica sp. nov., a psychrotolerant acidobacterium isolated from an organic soil layer in forested tundra, West Siberia.</title>
        <authorList>
            <person name="Oshkin I.Y."/>
            <person name="Kulichevskaya I.S."/>
            <person name="Rijpstra W.I.C."/>
            <person name="Sinninghe Damste J.S."/>
            <person name="Rakitin A.L."/>
            <person name="Ravin N.V."/>
            <person name="Dedysh S.N."/>
        </authorList>
    </citation>
    <scope>NUCLEOTIDE SEQUENCE [LARGE SCALE GENOMIC DNA]</scope>
    <source>
        <strain evidence="4">AF10</strain>
    </source>
</reference>